<keyword evidence="2" id="KW-0238">DNA-binding</keyword>
<dbReference type="eggNOG" id="COG2207">
    <property type="taxonomic scope" value="Bacteria"/>
</dbReference>
<dbReference type="NCBIfam" id="NF007522">
    <property type="entry name" value="PRK10130.1"/>
    <property type="match status" value="1"/>
</dbReference>
<dbReference type="STRING" id="198628.Dda3937_03174"/>
<keyword evidence="6" id="KW-1185">Reference proteome</keyword>
<evidence type="ECO:0000259" key="4">
    <source>
        <dbReference type="PROSITE" id="PS01124"/>
    </source>
</evidence>
<dbReference type="InterPro" id="IPR009057">
    <property type="entry name" value="Homeodomain-like_sf"/>
</dbReference>
<dbReference type="InterPro" id="IPR018060">
    <property type="entry name" value="HTH_AraC"/>
</dbReference>
<keyword evidence="1" id="KW-0805">Transcription regulation</keyword>
<reference evidence="5 6" key="1">
    <citation type="journal article" date="2011" name="J. Bacteriol.">
        <title>Genome sequence of the plant-pathogenic bacterium Dickeya dadantii 3937.</title>
        <authorList>
            <person name="Glasner J.D."/>
            <person name="Yang C.H."/>
            <person name="Reverchon S."/>
            <person name="Hugouvieux-Cotte-Pattat N."/>
            <person name="Condemine G."/>
            <person name="Bohin J.P."/>
            <person name="Van Gijsegem F."/>
            <person name="Yang S."/>
            <person name="Franza T."/>
            <person name="Expert D."/>
            <person name="Plunkett G. III"/>
            <person name="San Francisco M.J."/>
            <person name="Charkowski A.O."/>
            <person name="Py B."/>
            <person name="Bell K."/>
            <person name="Rauscher L."/>
            <person name="Rodriguez-Palenzuela P."/>
            <person name="Toussaint A."/>
            <person name="Holeva M.C."/>
            <person name="He S.Y."/>
            <person name="Douet V."/>
            <person name="Boccara M."/>
            <person name="Blanco C."/>
            <person name="Toth I."/>
            <person name="Anderson B.D."/>
            <person name="Biehl B.S."/>
            <person name="Mau B."/>
            <person name="Flynn S.M."/>
            <person name="Barras F."/>
            <person name="Lindeberg M."/>
            <person name="Birch P.R."/>
            <person name="Tsuyumu S."/>
            <person name="Shi X."/>
            <person name="Hibbing M."/>
            <person name="Yap M.N."/>
            <person name="Carpentier M."/>
            <person name="Dassa E."/>
            <person name="Umehara M."/>
            <person name="Kim J.F."/>
            <person name="Rusch M."/>
            <person name="Soni P."/>
            <person name="Mayhew G.F."/>
            <person name="Fouts D.E."/>
            <person name="Gill S.R."/>
            <person name="Blattner F.R."/>
            <person name="Keen N.T."/>
            <person name="Perna N.T."/>
        </authorList>
    </citation>
    <scope>NUCLEOTIDE SEQUENCE [LARGE SCALE GENOMIC DNA]</scope>
    <source>
        <strain evidence="5 6">3937</strain>
    </source>
</reference>
<dbReference type="InterPro" id="IPR050204">
    <property type="entry name" value="AraC_XylS_family_regulators"/>
</dbReference>
<evidence type="ECO:0000313" key="6">
    <source>
        <dbReference type="Proteomes" id="UP000006859"/>
    </source>
</evidence>
<dbReference type="PANTHER" id="PTHR46796">
    <property type="entry name" value="HTH-TYPE TRANSCRIPTIONAL ACTIVATOR RHAS-RELATED"/>
    <property type="match status" value="1"/>
</dbReference>
<protein>
    <submittedName>
        <fullName evidence="5">Ethanolamine operon regulatory protein</fullName>
    </submittedName>
</protein>
<evidence type="ECO:0000256" key="2">
    <source>
        <dbReference type="ARBA" id="ARBA00023125"/>
    </source>
</evidence>
<evidence type="ECO:0000256" key="1">
    <source>
        <dbReference type="ARBA" id="ARBA00023015"/>
    </source>
</evidence>
<organism evidence="5 6">
    <name type="scientific">Dickeya dadantii (strain 3937)</name>
    <name type="common">Erwinia chrysanthemi (strain 3937)</name>
    <dbReference type="NCBI Taxonomy" id="198628"/>
    <lineage>
        <taxon>Bacteria</taxon>
        <taxon>Pseudomonadati</taxon>
        <taxon>Pseudomonadota</taxon>
        <taxon>Gammaproteobacteria</taxon>
        <taxon>Enterobacterales</taxon>
        <taxon>Pectobacteriaceae</taxon>
        <taxon>Dickeya</taxon>
    </lineage>
</organism>
<proteinExistence type="predicted"/>
<feature type="domain" description="HTH araC/xylS-type" evidence="4">
    <location>
        <begin position="289"/>
        <end position="390"/>
    </location>
</feature>
<keyword evidence="3" id="KW-0804">Transcription</keyword>
<dbReference type="EMBL" id="CP002038">
    <property type="protein sequence ID" value="ADM99693.1"/>
    <property type="molecule type" value="Genomic_DNA"/>
</dbReference>
<dbReference type="KEGG" id="ddd:Dda3937_03174"/>
<evidence type="ECO:0000256" key="3">
    <source>
        <dbReference type="ARBA" id="ARBA00023163"/>
    </source>
</evidence>
<dbReference type="HOGENOM" id="CLU_047930_2_0_6"/>
<evidence type="ECO:0000313" key="5">
    <source>
        <dbReference type="EMBL" id="ADM99693.1"/>
    </source>
</evidence>
<dbReference type="PROSITE" id="PS01124">
    <property type="entry name" value="HTH_ARAC_FAMILY_2"/>
    <property type="match status" value="1"/>
</dbReference>
<accession>E0SC96</accession>
<dbReference type="Pfam" id="PF12833">
    <property type="entry name" value="HTH_18"/>
    <property type="match status" value="1"/>
</dbReference>
<dbReference type="InterPro" id="IPR018062">
    <property type="entry name" value="HTH_AraC-typ_CS"/>
</dbReference>
<dbReference type="GO" id="GO:0003700">
    <property type="term" value="F:DNA-binding transcription factor activity"/>
    <property type="evidence" value="ECO:0007669"/>
    <property type="project" value="InterPro"/>
</dbReference>
<dbReference type="SUPFAM" id="SSF46689">
    <property type="entry name" value="Homeodomain-like"/>
    <property type="match status" value="1"/>
</dbReference>
<sequence length="394" mass="44257">MCRSACSSPTECRITGHAQVCISPVAGNDRPPCLADLARYCHGGELTMKHNPVNLHHLDAVRRLPATTAMSPGDNVHQRQTQDVYAQSRTITAWQQIYDQVSPGHFNGELQEILLDGIQLCHEYTSLALRQSCMVWPDSFWFGIPARHVGTGFIGSHPISDGAIAVSPGGKEFELNTPDDYAILGVVVSHDELLQYTDALEEPEQLTRLLAQSATLLVEPRRREIFWSFLREALWYGGHEPQRLRHSNAVKVLKHNLLTTVISFLESAQPAVAGTAHTDKRIGYRSLIGRAREYVLSQQSEPVTVLDLCRRLHVSRRTLQNAFCDVLGCGPNAWLKMIRLNAVRRELISPYSCHRTVQDAAMQWGFWHLSQFACDYQRLFDEKPSVTLKARLAG</sequence>
<dbReference type="PROSITE" id="PS00041">
    <property type="entry name" value="HTH_ARAC_FAMILY_1"/>
    <property type="match status" value="1"/>
</dbReference>
<dbReference type="SMART" id="SM00342">
    <property type="entry name" value="HTH_ARAC"/>
    <property type="match status" value="1"/>
</dbReference>
<dbReference type="Proteomes" id="UP000006859">
    <property type="component" value="Chromosome"/>
</dbReference>
<dbReference type="AlphaFoldDB" id="E0SC96"/>
<dbReference type="Gene3D" id="1.10.10.60">
    <property type="entry name" value="Homeodomain-like"/>
    <property type="match status" value="1"/>
</dbReference>
<dbReference type="PANTHER" id="PTHR46796:SF12">
    <property type="entry name" value="HTH-TYPE DNA-BINDING TRANSCRIPTIONAL ACTIVATOR EUTR"/>
    <property type="match status" value="1"/>
</dbReference>
<dbReference type="GO" id="GO:0043565">
    <property type="term" value="F:sequence-specific DNA binding"/>
    <property type="evidence" value="ECO:0007669"/>
    <property type="project" value="InterPro"/>
</dbReference>
<name>E0SC96_DICD3</name>
<gene>
    <name evidence="5" type="primary">yfeG</name>
    <name evidence="5" type="ordered locus">Dda3937_03174</name>
</gene>